<protein>
    <submittedName>
        <fullName evidence="1">Uncharacterized protein</fullName>
    </submittedName>
</protein>
<proteinExistence type="predicted"/>
<keyword evidence="2" id="KW-1185">Reference proteome</keyword>
<comment type="caution">
    <text evidence="1">The sequence shown here is derived from an EMBL/GenBank/DDBJ whole genome shotgun (WGS) entry which is preliminary data.</text>
</comment>
<reference evidence="1" key="1">
    <citation type="journal article" date="2021" name="New Phytol.">
        <title>Evolutionary innovations through gain and loss of genes in the ectomycorrhizal Boletales.</title>
        <authorList>
            <person name="Wu G."/>
            <person name="Miyauchi S."/>
            <person name="Morin E."/>
            <person name="Kuo A."/>
            <person name="Drula E."/>
            <person name="Varga T."/>
            <person name="Kohler A."/>
            <person name="Feng B."/>
            <person name="Cao Y."/>
            <person name="Lipzen A."/>
            <person name="Daum C."/>
            <person name="Hundley H."/>
            <person name="Pangilinan J."/>
            <person name="Johnson J."/>
            <person name="Barry K."/>
            <person name="LaButti K."/>
            <person name="Ng V."/>
            <person name="Ahrendt S."/>
            <person name="Min B."/>
            <person name="Choi I.G."/>
            <person name="Park H."/>
            <person name="Plett J.M."/>
            <person name="Magnuson J."/>
            <person name="Spatafora J.W."/>
            <person name="Nagy L.G."/>
            <person name="Henrissat B."/>
            <person name="Grigoriev I.V."/>
            <person name="Yang Z.L."/>
            <person name="Xu J."/>
            <person name="Martin F.M."/>
        </authorList>
    </citation>
    <scope>NUCLEOTIDE SEQUENCE</scope>
    <source>
        <strain evidence="1">KKN 215</strain>
    </source>
</reference>
<accession>A0A8K0UKS4</accession>
<organism evidence="1 2">
    <name type="scientific">Cristinia sonorae</name>
    <dbReference type="NCBI Taxonomy" id="1940300"/>
    <lineage>
        <taxon>Eukaryota</taxon>
        <taxon>Fungi</taxon>
        <taxon>Dikarya</taxon>
        <taxon>Basidiomycota</taxon>
        <taxon>Agaricomycotina</taxon>
        <taxon>Agaricomycetes</taxon>
        <taxon>Agaricomycetidae</taxon>
        <taxon>Agaricales</taxon>
        <taxon>Pleurotineae</taxon>
        <taxon>Stephanosporaceae</taxon>
        <taxon>Cristinia</taxon>
    </lineage>
</organism>
<gene>
    <name evidence="1" type="ORF">BXZ70DRAFT_1065629</name>
</gene>
<evidence type="ECO:0000313" key="2">
    <source>
        <dbReference type="Proteomes" id="UP000813824"/>
    </source>
</evidence>
<dbReference type="AlphaFoldDB" id="A0A8K0UKS4"/>
<dbReference type="EMBL" id="JAEVFJ010000020">
    <property type="protein sequence ID" value="KAH8099323.1"/>
    <property type="molecule type" value="Genomic_DNA"/>
</dbReference>
<dbReference type="Proteomes" id="UP000813824">
    <property type="component" value="Unassembled WGS sequence"/>
</dbReference>
<evidence type="ECO:0000313" key="1">
    <source>
        <dbReference type="EMBL" id="KAH8099323.1"/>
    </source>
</evidence>
<name>A0A8K0UKS4_9AGAR</name>
<dbReference type="OrthoDB" id="2717443at2759"/>
<sequence>MLNLIRARIPSIILFTSLETALWGFVAFQWREPSELKVPLRSAIPAGHIGSGRFRLGQTAYAHA</sequence>